<evidence type="ECO:0000313" key="7">
    <source>
        <dbReference type="EMBL" id="GGF84243.1"/>
    </source>
</evidence>
<dbReference type="Gene3D" id="3.40.80.10">
    <property type="entry name" value="Peptidoglycan recognition protein-like"/>
    <property type="match status" value="1"/>
</dbReference>
<evidence type="ECO:0000313" key="8">
    <source>
        <dbReference type="Proteomes" id="UP000632858"/>
    </source>
</evidence>
<dbReference type="GO" id="GO:0019867">
    <property type="term" value="C:outer membrane"/>
    <property type="evidence" value="ECO:0007669"/>
    <property type="project" value="TreeGrafter"/>
</dbReference>
<dbReference type="InterPro" id="IPR002502">
    <property type="entry name" value="Amidase_domain"/>
</dbReference>
<dbReference type="AlphaFoldDB" id="A0A917CEN6"/>
<feature type="domain" description="N-acetylmuramoyl-L-alanine amidase" evidence="6">
    <location>
        <begin position="29"/>
        <end position="164"/>
    </location>
</feature>
<evidence type="ECO:0000256" key="4">
    <source>
        <dbReference type="ARBA" id="ARBA00023316"/>
    </source>
</evidence>
<organism evidence="7 8">
    <name type="scientific">Arenimonas maotaiensis</name>
    <dbReference type="NCBI Taxonomy" id="1446479"/>
    <lineage>
        <taxon>Bacteria</taxon>
        <taxon>Pseudomonadati</taxon>
        <taxon>Pseudomonadota</taxon>
        <taxon>Gammaproteobacteria</taxon>
        <taxon>Lysobacterales</taxon>
        <taxon>Lysobacteraceae</taxon>
        <taxon>Arenimonas</taxon>
    </lineage>
</organism>
<dbReference type="InterPro" id="IPR036505">
    <property type="entry name" value="Amidase/PGRP_sf"/>
</dbReference>
<proteinExistence type="predicted"/>
<dbReference type="GO" id="GO:0008745">
    <property type="term" value="F:N-acetylmuramoyl-L-alanine amidase activity"/>
    <property type="evidence" value="ECO:0007669"/>
    <property type="project" value="UniProtKB-EC"/>
</dbReference>
<dbReference type="Pfam" id="PF01510">
    <property type="entry name" value="Amidase_2"/>
    <property type="match status" value="1"/>
</dbReference>
<comment type="caution">
    <text evidence="7">The sequence shown here is derived from an EMBL/GenBank/DDBJ whole genome shotgun (WGS) entry which is preliminary data.</text>
</comment>
<name>A0A917CEN6_9GAMM</name>
<sequence length="245" mass="27060">MIRRVWPVLLAAALSAACTHVPQKSALAEWSPSRNFDDRRPRLIVLHATEMDSAEGALRVLKSANSGGRVSAHYLIAEDGRIVQLVKDSQRAWHAGGGRWGGYNDLNSVSLGIELDNDGEEAFAPAQIESLLRLLADLCQRHAIPREAVIAHGDMAPTRKRDPSARFPWQRLAEAGFGLWYGDDLPEPPAGFDAALALRAFGYDTRDLPAAVRAFTRRFRGEEREALDDTDRRILFDLLNGGARP</sequence>
<keyword evidence="4" id="KW-0961">Cell wall biogenesis/degradation</keyword>
<dbReference type="Proteomes" id="UP000632858">
    <property type="component" value="Unassembled WGS sequence"/>
</dbReference>
<dbReference type="RefSeq" id="WP_188447002.1">
    <property type="nucleotide sequence ID" value="NZ_BMFO01000001.1"/>
</dbReference>
<dbReference type="EC" id="3.5.1.28" evidence="2"/>
<dbReference type="PANTHER" id="PTHR30417:SF1">
    <property type="entry name" value="N-ACETYLMURAMOYL-L-ALANINE AMIDASE AMID"/>
    <property type="match status" value="1"/>
</dbReference>
<dbReference type="GO" id="GO:0009253">
    <property type="term" value="P:peptidoglycan catabolic process"/>
    <property type="evidence" value="ECO:0007669"/>
    <property type="project" value="InterPro"/>
</dbReference>
<evidence type="ECO:0000259" key="6">
    <source>
        <dbReference type="SMART" id="SM00644"/>
    </source>
</evidence>
<reference evidence="7" key="2">
    <citation type="submission" date="2020-09" db="EMBL/GenBank/DDBJ databases">
        <authorList>
            <person name="Sun Q."/>
            <person name="Zhou Y."/>
        </authorList>
    </citation>
    <scope>NUCLEOTIDE SEQUENCE</scope>
    <source>
        <strain evidence="7">CGMCC 1.12726</strain>
    </source>
</reference>
<dbReference type="InterPro" id="IPR051206">
    <property type="entry name" value="NAMLAA_amidase_2"/>
</dbReference>
<evidence type="ECO:0000256" key="5">
    <source>
        <dbReference type="SAM" id="SignalP"/>
    </source>
</evidence>
<protein>
    <recommendedName>
        <fullName evidence="2">N-acetylmuramoyl-L-alanine amidase</fullName>
        <ecNumber evidence="2">3.5.1.28</ecNumber>
    </recommendedName>
</protein>
<dbReference type="SUPFAM" id="SSF55846">
    <property type="entry name" value="N-acetylmuramoyl-L-alanine amidase-like"/>
    <property type="match status" value="1"/>
</dbReference>
<evidence type="ECO:0000256" key="3">
    <source>
        <dbReference type="ARBA" id="ARBA00022801"/>
    </source>
</evidence>
<feature type="chain" id="PRO_5037357223" description="N-acetylmuramoyl-L-alanine amidase" evidence="5">
    <location>
        <begin position="20"/>
        <end position="245"/>
    </location>
</feature>
<dbReference type="PANTHER" id="PTHR30417">
    <property type="entry name" value="N-ACETYLMURAMOYL-L-ALANINE AMIDASE AMID"/>
    <property type="match status" value="1"/>
</dbReference>
<keyword evidence="5" id="KW-0732">Signal</keyword>
<dbReference type="EMBL" id="BMFO01000001">
    <property type="protein sequence ID" value="GGF84243.1"/>
    <property type="molecule type" value="Genomic_DNA"/>
</dbReference>
<keyword evidence="8" id="KW-1185">Reference proteome</keyword>
<dbReference type="GO" id="GO:0009254">
    <property type="term" value="P:peptidoglycan turnover"/>
    <property type="evidence" value="ECO:0007669"/>
    <property type="project" value="TreeGrafter"/>
</dbReference>
<evidence type="ECO:0000256" key="2">
    <source>
        <dbReference type="ARBA" id="ARBA00011901"/>
    </source>
</evidence>
<accession>A0A917CEN6</accession>
<comment type="catalytic activity">
    <reaction evidence="1">
        <text>Hydrolyzes the link between N-acetylmuramoyl residues and L-amino acid residues in certain cell-wall glycopeptides.</text>
        <dbReference type="EC" id="3.5.1.28"/>
    </reaction>
</comment>
<gene>
    <name evidence="7" type="ORF">GCM10010960_02940</name>
</gene>
<dbReference type="PROSITE" id="PS51257">
    <property type="entry name" value="PROKAR_LIPOPROTEIN"/>
    <property type="match status" value="1"/>
</dbReference>
<reference evidence="7" key="1">
    <citation type="journal article" date="2014" name="Int. J. Syst. Evol. Microbiol.">
        <title>Complete genome sequence of Corynebacterium casei LMG S-19264T (=DSM 44701T), isolated from a smear-ripened cheese.</title>
        <authorList>
            <consortium name="US DOE Joint Genome Institute (JGI-PGF)"/>
            <person name="Walter F."/>
            <person name="Albersmeier A."/>
            <person name="Kalinowski J."/>
            <person name="Ruckert C."/>
        </authorList>
    </citation>
    <scope>NUCLEOTIDE SEQUENCE</scope>
    <source>
        <strain evidence="7">CGMCC 1.12726</strain>
    </source>
</reference>
<evidence type="ECO:0000256" key="1">
    <source>
        <dbReference type="ARBA" id="ARBA00001561"/>
    </source>
</evidence>
<dbReference type="CDD" id="cd06583">
    <property type="entry name" value="PGRP"/>
    <property type="match status" value="1"/>
</dbReference>
<dbReference type="SMART" id="SM00644">
    <property type="entry name" value="Ami_2"/>
    <property type="match status" value="1"/>
</dbReference>
<dbReference type="GO" id="GO:0071555">
    <property type="term" value="P:cell wall organization"/>
    <property type="evidence" value="ECO:0007669"/>
    <property type="project" value="UniProtKB-KW"/>
</dbReference>
<keyword evidence="3" id="KW-0378">Hydrolase</keyword>
<feature type="signal peptide" evidence="5">
    <location>
        <begin position="1"/>
        <end position="19"/>
    </location>
</feature>